<gene>
    <name evidence="2" type="ORF">PoB_000512500</name>
</gene>
<keyword evidence="2" id="KW-0548">Nucleotidyltransferase</keyword>
<dbReference type="Proteomes" id="UP000735302">
    <property type="component" value="Unassembled WGS sequence"/>
</dbReference>
<organism evidence="2 3">
    <name type="scientific">Plakobranchus ocellatus</name>
    <dbReference type="NCBI Taxonomy" id="259542"/>
    <lineage>
        <taxon>Eukaryota</taxon>
        <taxon>Metazoa</taxon>
        <taxon>Spiralia</taxon>
        <taxon>Lophotrochozoa</taxon>
        <taxon>Mollusca</taxon>
        <taxon>Gastropoda</taxon>
        <taxon>Heterobranchia</taxon>
        <taxon>Euthyneura</taxon>
        <taxon>Panpulmonata</taxon>
        <taxon>Sacoglossa</taxon>
        <taxon>Placobranchoidea</taxon>
        <taxon>Plakobranchidae</taxon>
        <taxon>Plakobranchus</taxon>
    </lineage>
</organism>
<protein>
    <submittedName>
        <fullName evidence="2">Reverse transcriptase</fullName>
    </submittedName>
</protein>
<accession>A0AAV3Y681</accession>
<comment type="caution">
    <text evidence="2">The sequence shown here is derived from an EMBL/GenBank/DDBJ whole genome shotgun (WGS) entry which is preliminary data.</text>
</comment>
<dbReference type="AlphaFoldDB" id="A0AAV3Y681"/>
<keyword evidence="2" id="KW-0695">RNA-directed DNA polymerase</keyword>
<feature type="compositionally biased region" description="Basic and acidic residues" evidence="1">
    <location>
        <begin position="20"/>
        <end position="61"/>
    </location>
</feature>
<name>A0AAV3Y681_9GAST</name>
<proteinExistence type="predicted"/>
<reference evidence="2 3" key="1">
    <citation type="journal article" date="2021" name="Elife">
        <title>Chloroplast acquisition without the gene transfer in kleptoplastic sea slugs, Plakobranchus ocellatus.</title>
        <authorList>
            <person name="Maeda T."/>
            <person name="Takahashi S."/>
            <person name="Yoshida T."/>
            <person name="Shimamura S."/>
            <person name="Takaki Y."/>
            <person name="Nagai Y."/>
            <person name="Toyoda A."/>
            <person name="Suzuki Y."/>
            <person name="Arimoto A."/>
            <person name="Ishii H."/>
            <person name="Satoh N."/>
            <person name="Nishiyama T."/>
            <person name="Hasebe M."/>
            <person name="Maruyama T."/>
            <person name="Minagawa J."/>
            <person name="Obokata J."/>
            <person name="Shigenobu S."/>
        </authorList>
    </citation>
    <scope>NUCLEOTIDE SEQUENCE [LARGE SCALE GENOMIC DNA]</scope>
</reference>
<evidence type="ECO:0000313" key="2">
    <source>
        <dbReference type="EMBL" id="GFN78619.1"/>
    </source>
</evidence>
<evidence type="ECO:0000256" key="1">
    <source>
        <dbReference type="SAM" id="MobiDB-lite"/>
    </source>
</evidence>
<keyword evidence="2" id="KW-0808">Transferase</keyword>
<dbReference type="EMBL" id="BLXT01000592">
    <property type="protein sequence ID" value="GFN78619.1"/>
    <property type="molecule type" value="Genomic_DNA"/>
</dbReference>
<sequence length="138" mass="16415">MESIKELMKIGKEMGLTGKDLQDFISAERDRAEKKEKEERDRAKEEQEHLDRLEKDRLDREERAERRELEKLQVEAVKSNTATPSKPDVNTMLQPRMPLLMESRDQLDSYLARFEMQAKVNKWLEEQWFMCLSNLLTG</sequence>
<evidence type="ECO:0000313" key="3">
    <source>
        <dbReference type="Proteomes" id="UP000735302"/>
    </source>
</evidence>
<keyword evidence="3" id="KW-1185">Reference proteome</keyword>
<dbReference type="GO" id="GO:0003964">
    <property type="term" value="F:RNA-directed DNA polymerase activity"/>
    <property type="evidence" value="ECO:0007669"/>
    <property type="project" value="UniProtKB-KW"/>
</dbReference>
<feature type="region of interest" description="Disordered" evidence="1">
    <location>
        <begin position="18"/>
        <end position="61"/>
    </location>
</feature>